<comment type="caution">
    <text evidence="2">The sequence shown here is derived from an EMBL/GenBank/DDBJ whole genome shotgun (WGS) entry which is preliminary data.</text>
</comment>
<keyword evidence="3" id="KW-1185">Reference proteome</keyword>
<accession>A0A0L6VD46</accession>
<reference evidence="2 3" key="1">
    <citation type="submission" date="2015-08" db="EMBL/GenBank/DDBJ databases">
        <title>Next Generation Sequencing and Analysis of the Genome of Puccinia sorghi L Schw, the Causal Agent of Maize Common Rust.</title>
        <authorList>
            <person name="Rochi L."/>
            <person name="Burguener G."/>
            <person name="Darino M."/>
            <person name="Turjanski A."/>
            <person name="Kreff E."/>
            <person name="Dieguez M.J."/>
            <person name="Sacco F."/>
        </authorList>
    </citation>
    <scope>NUCLEOTIDE SEQUENCE [LARGE SCALE GENOMIC DNA]</scope>
    <source>
        <strain evidence="2 3">RO10H11247</strain>
    </source>
</reference>
<organism evidence="2 3">
    <name type="scientific">Puccinia sorghi</name>
    <dbReference type="NCBI Taxonomy" id="27349"/>
    <lineage>
        <taxon>Eukaryota</taxon>
        <taxon>Fungi</taxon>
        <taxon>Dikarya</taxon>
        <taxon>Basidiomycota</taxon>
        <taxon>Pucciniomycotina</taxon>
        <taxon>Pucciniomycetes</taxon>
        <taxon>Pucciniales</taxon>
        <taxon>Pucciniaceae</taxon>
        <taxon>Puccinia</taxon>
    </lineage>
</organism>
<evidence type="ECO:0000313" key="2">
    <source>
        <dbReference type="EMBL" id="KNZ58030.1"/>
    </source>
</evidence>
<evidence type="ECO:0000313" key="3">
    <source>
        <dbReference type="Proteomes" id="UP000037035"/>
    </source>
</evidence>
<dbReference type="AlphaFoldDB" id="A0A0L6VD46"/>
<protein>
    <submittedName>
        <fullName evidence="2">Uncharacterized protein</fullName>
    </submittedName>
</protein>
<evidence type="ECO:0000256" key="1">
    <source>
        <dbReference type="SAM" id="MobiDB-lite"/>
    </source>
</evidence>
<dbReference type="EMBL" id="LAVV01006850">
    <property type="protein sequence ID" value="KNZ58030.1"/>
    <property type="molecule type" value="Genomic_DNA"/>
</dbReference>
<gene>
    <name evidence="2" type="ORF">VP01_2010g2</name>
</gene>
<dbReference type="Proteomes" id="UP000037035">
    <property type="component" value="Unassembled WGS sequence"/>
</dbReference>
<sequence>MWEKNSDRWPPSPTASQLATFNSGWCPDHSYQNVIERISKQVATNRNSPSQLYGKKKALHGSLQSTFLRHLEEIRFPCGSFNWDKPCTSAWNEAFSGLIIRHWDYSRGVGVFLAYPMDPYAATEFSTIKGIIFRWFNGRQDEIRREQRRPGSHDNQKKLIQKSHICKKLSNHRTETLRRVGNDEKFQDIFADTVCNSNTEIANSLMDRIDQLTIQRKQKAQQKTFSSGQLLESRRQPATKANPSRQIPRSLGDDWYHENVLQDLTRAARDQLAEKPPVGLVLQSTHEMWLDEIPVHRDLNQSKFLPKYSFSHFCLRPLVLQQFLLVSNNLTSTIELTVTNHQLLQAVVLKTQKRLSIETKQQGFFQHFLNLLLGNGWIMRRRSELQTVNNAYSIVDLIGPFIHDIKIKNKQ</sequence>
<name>A0A0L6VD46_9BASI</name>
<feature type="region of interest" description="Disordered" evidence="1">
    <location>
        <begin position="223"/>
        <end position="251"/>
    </location>
</feature>
<proteinExistence type="predicted"/>
<dbReference type="OrthoDB" id="2505424at2759"/>
<dbReference type="VEuPathDB" id="FungiDB:VP01_2010g2"/>